<dbReference type="Gene3D" id="2.170.130.10">
    <property type="entry name" value="TonB-dependent receptor, plug domain"/>
    <property type="match status" value="1"/>
</dbReference>
<dbReference type="InterPro" id="IPR036942">
    <property type="entry name" value="Beta-barrel_TonB_sf"/>
</dbReference>
<dbReference type="Pfam" id="PF13715">
    <property type="entry name" value="CarbopepD_reg_2"/>
    <property type="match status" value="1"/>
</dbReference>
<reference evidence="14" key="1">
    <citation type="submission" date="2021-04" db="EMBL/GenBank/DDBJ databases">
        <authorList>
            <person name="Rodrigo-Torres L."/>
            <person name="Arahal R. D."/>
            <person name="Lucena T."/>
        </authorList>
    </citation>
    <scope>NUCLEOTIDE SEQUENCE</scope>
    <source>
        <strain evidence="14">AS29M-1</strain>
    </source>
</reference>
<evidence type="ECO:0000256" key="1">
    <source>
        <dbReference type="ARBA" id="ARBA00004571"/>
    </source>
</evidence>
<dbReference type="GO" id="GO:0015344">
    <property type="term" value="F:siderophore uptake transmembrane transporter activity"/>
    <property type="evidence" value="ECO:0007669"/>
    <property type="project" value="TreeGrafter"/>
</dbReference>
<dbReference type="InterPro" id="IPR039426">
    <property type="entry name" value="TonB-dep_rcpt-like"/>
</dbReference>
<feature type="domain" description="TonB-dependent receptor-like beta-barrel" evidence="12">
    <location>
        <begin position="284"/>
        <end position="755"/>
    </location>
</feature>
<keyword evidence="7 10" id="KW-0472">Membrane</keyword>
<evidence type="ECO:0000313" key="14">
    <source>
        <dbReference type="EMBL" id="CAG5078315.1"/>
    </source>
</evidence>
<evidence type="ECO:0000256" key="5">
    <source>
        <dbReference type="ARBA" id="ARBA00022729"/>
    </source>
</evidence>
<accession>A0A916JKV7</accession>
<protein>
    <recommendedName>
        <fullName evidence="16">TonB-dependent receptor</fullName>
    </recommendedName>
</protein>
<evidence type="ECO:0000256" key="7">
    <source>
        <dbReference type="ARBA" id="ARBA00023136"/>
    </source>
</evidence>
<keyword evidence="6 10" id="KW-0798">TonB box</keyword>
<comment type="similarity">
    <text evidence="10">Belongs to the TonB-dependent receptor family.</text>
</comment>
<evidence type="ECO:0000256" key="10">
    <source>
        <dbReference type="RuleBase" id="RU003357"/>
    </source>
</evidence>
<evidence type="ECO:0000259" key="12">
    <source>
        <dbReference type="Pfam" id="PF00593"/>
    </source>
</evidence>
<name>A0A916JKV7_9FLAO</name>
<evidence type="ECO:0000256" key="4">
    <source>
        <dbReference type="ARBA" id="ARBA00022692"/>
    </source>
</evidence>
<organism evidence="14 15">
    <name type="scientific">Parvicella tangerina</name>
    <dbReference type="NCBI Taxonomy" id="2829795"/>
    <lineage>
        <taxon>Bacteria</taxon>
        <taxon>Pseudomonadati</taxon>
        <taxon>Bacteroidota</taxon>
        <taxon>Flavobacteriia</taxon>
        <taxon>Flavobacteriales</taxon>
        <taxon>Parvicellaceae</taxon>
        <taxon>Parvicella</taxon>
    </lineage>
</organism>
<dbReference type="GO" id="GO:0044718">
    <property type="term" value="P:siderophore transmembrane transport"/>
    <property type="evidence" value="ECO:0007669"/>
    <property type="project" value="TreeGrafter"/>
</dbReference>
<evidence type="ECO:0000256" key="8">
    <source>
        <dbReference type="ARBA" id="ARBA00023170"/>
    </source>
</evidence>
<keyword evidence="2" id="KW-0813">Transport</keyword>
<dbReference type="RefSeq" id="WP_258540868.1">
    <property type="nucleotide sequence ID" value="NZ_OU015584.1"/>
</dbReference>
<dbReference type="InterPro" id="IPR012910">
    <property type="entry name" value="Plug_dom"/>
</dbReference>
<evidence type="ECO:0000256" key="2">
    <source>
        <dbReference type="ARBA" id="ARBA00022448"/>
    </source>
</evidence>
<evidence type="ECO:0000313" key="15">
    <source>
        <dbReference type="Proteomes" id="UP000683507"/>
    </source>
</evidence>
<evidence type="ECO:0000256" key="11">
    <source>
        <dbReference type="SAM" id="SignalP"/>
    </source>
</evidence>
<gene>
    <name evidence="14" type="ORF">CRYO30217_00638</name>
</gene>
<keyword evidence="8" id="KW-0675">Receptor</keyword>
<dbReference type="PANTHER" id="PTHR30069:SF29">
    <property type="entry name" value="HEMOGLOBIN AND HEMOGLOBIN-HAPTOGLOBIN-BINDING PROTEIN 1-RELATED"/>
    <property type="match status" value="1"/>
</dbReference>
<keyword evidence="15" id="KW-1185">Reference proteome</keyword>
<dbReference type="SUPFAM" id="SSF49464">
    <property type="entry name" value="Carboxypeptidase regulatory domain-like"/>
    <property type="match status" value="1"/>
</dbReference>
<dbReference type="Gene3D" id="2.60.40.1120">
    <property type="entry name" value="Carboxypeptidase-like, regulatory domain"/>
    <property type="match status" value="1"/>
</dbReference>
<dbReference type="Proteomes" id="UP000683507">
    <property type="component" value="Chromosome"/>
</dbReference>
<evidence type="ECO:0000256" key="6">
    <source>
        <dbReference type="ARBA" id="ARBA00023077"/>
    </source>
</evidence>
<feature type="chain" id="PRO_5036816490" description="TonB-dependent receptor" evidence="11">
    <location>
        <begin position="18"/>
        <end position="800"/>
    </location>
</feature>
<evidence type="ECO:0000256" key="3">
    <source>
        <dbReference type="ARBA" id="ARBA00022452"/>
    </source>
</evidence>
<sequence length="800" mass="90902">MKNFLSVLLLLPILTFAQHKQTLSGYIKDKASGEVLIGATVYIPSISKGATSNVYGFYSLTVPEGSYDVTYSFVGYEEVTKQIDLNEDVKLNVELGESSQVMEEVIVEGKANDNTNSTQMGQIDLNVDKIKSLPAFMGEVDVLKTIQLLPGVQSSGEGNTGFYVRGGGPDQNLILLDGAPVYNASHLFGFFSVFNADAIKNINMIKGGMPAKYGTKLASVLDITMKDGNYKEFHGEGGIGLIASRFTLEGPIKKDTASFIISARRTYIDVLVDPFIKETAAIKGSGYYFYDLTAKFNWIVSDKDRLFLSGYFGRDVFTYKDKNIGINFDVPWGNATGSLRWNHLFNDKLFLNTTAIFTDFDFGFSSSVDDFRFEISSGIQDWNFKQDLTYFMSTRNEIQAGWNFIHHRFIPTSVSASSGETEFDTGETVKIFAYEGAAYIQDEFDVNENFTLNFGLRYSLFQQIGPFTRYHKNPINGKTDSTTTYGKGEQVVFYDGWEPRFSMRYLLPDKSSIKAGFAHNYQYVHLASISSVSLPTDLWFPSSELVKPQIGTQYSLGYFRNFNNNAWETSVEVYYKDLKNLIEYKENAQPEDNVADNVDNQLTFGNGYSYGAEFFVKKAKGKFNGWIGYTWSRTMRTFDDIDGGLEFPAKYDRRHDLSVALQYDITDQWNVGVIFVYATGNAISLPERRFYSFTENRLITVWSTRNGYRMIPYHRGDISVTYTGKTTKEFIDPDTGEKMQKKKRLHSSWNFSVYNVYNRRNPYFLFFDYSGDLSNNTLDVNGYQISLFPILPSITWNFKF</sequence>
<dbReference type="Gene3D" id="2.40.170.20">
    <property type="entry name" value="TonB-dependent receptor, beta-barrel domain"/>
    <property type="match status" value="1"/>
</dbReference>
<keyword evidence="4" id="KW-0812">Transmembrane</keyword>
<comment type="subcellular location">
    <subcellularLocation>
        <location evidence="1">Cell outer membrane</location>
        <topology evidence="1">Multi-pass membrane protein</topology>
    </subcellularLocation>
</comment>
<evidence type="ECO:0000259" key="13">
    <source>
        <dbReference type="Pfam" id="PF07715"/>
    </source>
</evidence>
<keyword evidence="9" id="KW-0998">Cell outer membrane</keyword>
<dbReference type="PANTHER" id="PTHR30069">
    <property type="entry name" value="TONB-DEPENDENT OUTER MEMBRANE RECEPTOR"/>
    <property type="match status" value="1"/>
</dbReference>
<dbReference type="AlphaFoldDB" id="A0A916JKV7"/>
<keyword evidence="5 11" id="KW-0732">Signal</keyword>
<keyword evidence="3" id="KW-1134">Transmembrane beta strand</keyword>
<feature type="signal peptide" evidence="11">
    <location>
        <begin position="1"/>
        <end position="17"/>
    </location>
</feature>
<evidence type="ECO:0008006" key="16">
    <source>
        <dbReference type="Google" id="ProtNLM"/>
    </source>
</evidence>
<dbReference type="Pfam" id="PF07715">
    <property type="entry name" value="Plug"/>
    <property type="match status" value="1"/>
</dbReference>
<evidence type="ECO:0000256" key="9">
    <source>
        <dbReference type="ARBA" id="ARBA00023237"/>
    </source>
</evidence>
<dbReference type="Pfam" id="PF00593">
    <property type="entry name" value="TonB_dep_Rec_b-barrel"/>
    <property type="match status" value="1"/>
</dbReference>
<dbReference type="InterPro" id="IPR000531">
    <property type="entry name" value="Beta-barrel_TonB"/>
</dbReference>
<proteinExistence type="inferred from homology"/>
<dbReference type="SUPFAM" id="SSF56935">
    <property type="entry name" value="Porins"/>
    <property type="match status" value="1"/>
</dbReference>
<dbReference type="EMBL" id="OU015584">
    <property type="protein sequence ID" value="CAG5078315.1"/>
    <property type="molecule type" value="Genomic_DNA"/>
</dbReference>
<dbReference type="GO" id="GO:0009279">
    <property type="term" value="C:cell outer membrane"/>
    <property type="evidence" value="ECO:0007669"/>
    <property type="project" value="UniProtKB-SubCell"/>
</dbReference>
<dbReference type="InterPro" id="IPR008969">
    <property type="entry name" value="CarboxyPept-like_regulatory"/>
</dbReference>
<feature type="domain" description="TonB-dependent receptor plug" evidence="13">
    <location>
        <begin position="140"/>
        <end position="215"/>
    </location>
</feature>
<dbReference type="InterPro" id="IPR037066">
    <property type="entry name" value="Plug_dom_sf"/>
</dbReference>
<dbReference type="KEGG" id="ptan:CRYO30217_00638"/>